<dbReference type="Gene3D" id="1.10.8.50">
    <property type="match status" value="1"/>
</dbReference>
<evidence type="ECO:0000313" key="3">
    <source>
        <dbReference type="Proteomes" id="UP001199469"/>
    </source>
</evidence>
<proteinExistence type="predicted"/>
<reference evidence="2 3" key="1">
    <citation type="submission" date="2021-11" db="EMBL/GenBank/DDBJ databases">
        <title>Draft genome sequence of Actinomycetospora sp. SF1 isolated from the rhizosphere soil.</title>
        <authorList>
            <person name="Duangmal K."/>
            <person name="Chantavorakit T."/>
        </authorList>
    </citation>
    <scope>NUCLEOTIDE SEQUENCE [LARGE SCALE GENOMIC DNA]</scope>
    <source>
        <strain evidence="2 3">TBRC 5722</strain>
    </source>
</reference>
<comment type="caution">
    <text evidence="2">The sequence shown here is derived from an EMBL/GenBank/DDBJ whole genome shotgun (WGS) entry which is preliminary data.</text>
</comment>
<dbReference type="Proteomes" id="UP001199469">
    <property type="component" value="Unassembled WGS sequence"/>
</dbReference>
<dbReference type="EMBL" id="JAJNDB010000001">
    <property type="protein sequence ID" value="MCD2193645.1"/>
    <property type="molecule type" value="Genomic_DNA"/>
</dbReference>
<dbReference type="RefSeq" id="WP_230731976.1">
    <property type="nucleotide sequence ID" value="NZ_JAJNDB010000001.1"/>
</dbReference>
<dbReference type="InterPro" id="IPR047806">
    <property type="entry name" value="IHF_actinobact"/>
</dbReference>
<protein>
    <submittedName>
        <fullName evidence="2">Integration host factor</fullName>
    </submittedName>
</protein>
<sequence length="103" mass="10853">MAPPTLTPEQREAALAKAREARRARMALLARISSGEETIRSVLQRAHSDPVVGKVKVSQLVRAIPGYGPAKTEALLEGVGITGGRRAGGLGSRQREALLTALS</sequence>
<accession>A0ABS8P5W0</accession>
<dbReference type="Pfam" id="PF22525">
    <property type="entry name" value="H2TH_5"/>
    <property type="match status" value="1"/>
</dbReference>
<name>A0ABS8P5W0_9PSEU</name>
<feature type="domain" description="Integration host factor-like helix-two turn-helix" evidence="1">
    <location>
        <begin position="34"/>
        <end position="100"/>
    </location>
</feature>
<organism evidence="2 3">
    <name type="scientific">Actinomycetospora endophytica</name>
    <dbReference type="NCBI Taxonomy" id="2291215"/>
    <lineage>
        <taxon>Bacteria</taxon>
        <taxon>Bacillati</taxon>
        <taxon>Actinomycetota</taxon>
        <taxon>Actinomycetes</taxon>
        <taxon>Pseudonocardiales</taxon>
        <taxon>Pseudonocardiaceae</taxon>
        <taxon>Actinomycetospora</taxon>
    </lineage>
</organism>
<dbReference type="InterPro" id="IPR055201">
    <property type="entry name" value="IHF-like_H2TH"/>
</dbReference>
<evidence type="ECO:0000313" key="2">
    <source>
        <dbReference type="EMBL" id="MCD2193645.1"/>
    </source>
</evidence>
<evidence type="ECO:0000259" key="1">
    <source>
        <dbReference type="Pfam" id="PF22525"/>
    </source>
</evidence>
<gene>
    <name evidence="2" type="ORF">LQ327_09650</name>
</gene>
<keyword evidence="3" id="KW-1185">Reference proteome</keyword>
<dbReference type="NCBIfam" id="NF041260">
    <property type="entry name" value="actino_IHF"/>
    <property type="match status" value="1"/>
</dbReference>